<dbReference type="GO" id="GO:0032153">
    <property type="term" value="C:cell division site"/>
    <property type="evidence" value="ECO:0007669"/>
    <property type="project" value="TreeGrafter"/>
</dbReference>
<dbReference type="Proteomes" id="UP000823886">
    <property type="component" value="Unassembled WGS sequence"/>
</dbReference>
<accession>A0A9D2PQN6</accession>
<keyword evidence="3" id="KW-0963">Cytoplasm</keyword>
<keyword evidence="4 11" id="KW-0132">Cell division</keyword>
<evidence type="ECO:0000256" key="1">
    <source>
        <dbReference type="ARBA" id="ARBA00004496"/>
    </source>
</evidence>
<dbReference type="Pfam" id="PF05164">
    <property type="entry name" value="ZapA"/>
    <property type="match status" value="1"/>
</dbReference>
<keyword evidence="5" id="KW-0717">Septation</keyword>
<feature type="coiled-coil region" evidence="10">
    <location>
        <begin position="67"/>
        <end position="136"/>
    </location>
</feature>
<evidence type="ECO:0000256" key="2">
    <source>
        <dbReference type="ARBA" id="ARBA00015195"/>
    </source>
</evidence>
<protein>
    <recommendedName>
        <fullName evidence="2">Cell division protein ZapA</fullName>
    </recommendedName>
    <alternativeName>
        <fullName evidence="9">Z ring-associated protein ZapA</fullName>
    </alternativeName>
</protein>
<dbReference type="SUPFAM" id="SSF144284">
    <property type="entry name" value="Sec2 N-terminal region"/>
    <property type="match status" value="1"/>
</dbReference>
<name>A0A9D2PQN6_9FIRM</name>
<reference evidence="11" key="2">
    <citation type="submission" date="2021-04" db="EMBL/GenBank/DDBJ databases">
        <authorList>
            <person name="Gilroy R."/>
        </authorList>
    </citation>
    <scope>NUCLEOTIDE SEQUENCE</scope>
    <source>
        <strain evidence="11">ChiBcec2-3848</strain>
    </source>
</reference>
<dbReference type="InterPro" id="IPR007838">
    <property type="entry name" value="Cell_div_ZapA-like"/>
</dbReference>
<comment type="subcellular location">
    <subcellularLocation>
        <location evidence="1">Cytoplasm</location>
    </subcellularLocation>
</comment>
<dbReference type="GO" id="GO:0043093">
    <property type="term" value="P:FtsZ-dependent cytokinesis"/>
    <property type="evidence" value="ECO:0007669"/>
    <property type="project" value="TreeGrafter"/>
</dbReference>
<sequence>MAVKNSVQVLIGGKIITLSGYESEEYLQKVAAYMNGKMTELAEIPGYNRQPQDTRHTLLSLNIADDYFKAKRQAEMYEEELETKDKEMYGLKHDLVNGQMERERTARETAEKDSRIAQLEAKVAELEKELDELLASE</sequence>
<reference evidence="11" key="1">
    <citation type="journal article" date="2021" name="PeerJ">
        <title>Extensive microbial diversity within the chicken gut microbiome revealed by metagenomics and culture.</title>
        <authorList>
            <person name="Gilroy R."/>
            <person name="Ravi A."/>
            <person name="Getino M."/>
            <person name="Pursley I."/>
            <person name="Horton D.L."/>
            <person name="Alikhan N.F."/>
            <person name="Baker D."/>
            <person name="Gharbi K."/>
            <person name="Hall N."/>
            <person name="Watson M."/>
            <person name="Adriaenssens E.M."/>
            <person name="Foster-Nyarko E."/>
            <person name="Jarju S."/>
            <person name="Secka A."/>
            <person name="Antonio M."/>
            <person name="Oren A."/>
            <person name="Chaudhuri R.R."/>
            <person name="La Ragione R."/>
            <person name="Hildebrand F."/>
            <person name="Pallen M.J."/>
        </authorList>
    </citation>
    <scope>NUCLEOTIDE SEQUENCE</scope>
    <source>
        <strain evidence="11">ChiBcec2-3848</strain>
    </source>
</reference>
<evidence type="ECO:0000256" key="5">
    <source>
        <dbReference type="ARBA" id="ARBA00023210"/>
    </source>
</evidence>
<evidence type="ECO:0000313" key="12">
    <source>
        <dbReference type="Proteomes" id="UP000823886"/>
    </source>
</evidence>
<keyword evidence="6" id="KW-0131">Cell cycle</keyword>
<evidence type="ECO:0000256" key="7">
    <source>
        <dbReference type="ARBA" id="ARBA00024910"/>
    </source>
</evidence>
<evidence type="ECO:0000256" key="6">
    <source>
        <dbReference type="ARBA" id="ARBA00023306"/>
    </source>
</evidence>
<evidence type="ECO:0000256" key="9">
    <source>
        <dbReference type="ARBA" id="ARBA00033158"/>
    </source>
</evidence>
<comment type="subunit">
    <text evidence="8">Homodimer. Interacts with FtsZ.</text>
</comment>
<dbReference type="GO" id="GO:0000921">
    <property type="term" value="P:septin ring assembly"/>
    <property type="evidence" value="ECO:0007669"/>
    <property type="project" value="TreeGrafter"/>
</dbReference>
<comment type="function">
    <text evidence="7">Activator of cell division through the inhibition of FtsZ GTPase activity, therefore promoting FtsZ assembly into bundles of protofilaments necessary for the formation of the division Z ring. It is recruited early at mid-cell but it is not essential for cell division.</text>
</comment>
<dbReference type="GO" id="GO:0030428">
    <property type="term" value="C:cell septum"/>
    <property type="evidence" value="ECO:0007669"/>
    <property type="project" value="TreeGrafter"/>
</dbReference>
<dbReference type="SUPFAM" id="SSF102829">
    <property type="entry name" value="Cell division protein ZapA-like"/>
    <property type="match status" value="1"/>
</dbReference>
<dbReference type="PANTHER" id="PTHR34981:SF1">
    <property type="entry name" value="CELL DIVISION PROTEIN ZAPA"/>
    <property type="match status" value="1"/>
</dbReference>
<evidence type="ECO:0000313" key="11">
    <source>
        <dbReference type="EMBL" id="HJC64235.1"/>
    </source>
</evidence>
<evidence type="ECO:0000256" key="8">
    <source>
        <dbReference type="ARBA" id="ARBA00026068"/>
    </source>
</evidence>
<evidence type="ECO:0000256" key="10">
    <source>
        <dbReference type="SAM" id="Coils"/>
    </source>
</evidence>
<comment type="caution">
    <text evidence="11">The sequence shown here is derived from an EMBL/GenBank/DDBJ whole genome shotgun (WGS) entry which is preliminary data.</text>
</comment>
<evidence type="ECO:0000256" key="4">
    <source>
        <dbReference type="ARBA" id="ARBA00022618"/>
    </source>
</evidence>
<organism evidence="11 12">
    <name type="scientific">Candidatus Blautia merdavium</name>
    <dbReference type="NCBI Taxonomy" id="2838494"/>
    <lineage>
        <taxon>Bacteria</taxon>
        <taxon>Bacillati</taxon>
        <taxon>Bacillota</taxon>
        <taxon>Clostridia</taxon>
        <taxon>Lachnospirales</taxon>
        <taxon>Lachnospiraceae</taxon>
        <taxon>Blautia</taxon>
    </lineage>
</organism>
<dbReference type="Gene3D" id="6.10.250.790">
    <property type="match status" value="1"/>
</dbReference>
<evidence type="ECO:0000256" key="3">
    <source>
        <dbReference type="ARBA" id="ARBA00022490"/>
    </source>
</evidence>
<dbReference type="EMBL" id="DWVZ01000151">
    <property type="protein sequence ID" value="HJC64235.1"/>
    <property type="molecule type" value="Genomic_DNA"/>
</dbReference>
<keyword evidence="10" id="KW-0175">Coiled coil</keyword>
<dbReference type="PANTHER" id="PTHR34981">
    <property type="entry name" value="CELL DIVISION PROTEIN ZAPA"/>
    <property type="match status" value="1"/>
</dbReference>
<dbReference type="InterPro" id="IPR036192">
    <property type="entry name" value="Cell_div_ZapA-like_sf"/>
</dbReference>
<proteinExistence type="predicted"/>
<dbReference type="GO" id="GO:0000917">
    <property type="term" value="P:division septum assembly"/>
    <property type="evidence" value="ECO:0007669"/>
    <property type="project" value="UniProtKB-KW"/>
</dbReference>
<dbReference type="AlphaFoldDB" id="A0A9D2PQN6"/>
<dbReference type="InterPro" id="IPR053712">
    <property type="entry name" value="Bac_CellDiv_Activator"/>
</dbReference>
<dbReference type="GO" id="GO:0005829">
    <property type="term" value="C:cytosol"/>
    <property type="evidence" value="ECO:0007669"/>
    <property type="project" value="TreeGrafter"/>
</dbReference>
<gene>
    <name evidence="11" type="ORF">H9753_11545</name>
</gene>